<dbReference type="NCBIfam" id="TIGR01195">
    <property type="entry name" value="oadG_fam"/>
    <property type="match status" value="1"/>
</dbReference>
<sequence length="122" mass="13671">MWEDILIAILGIVVVFAILILLQYIIEAIHAFAGKDDKKQQKETIVVASVQHDAEGVMQEDTVQKVKVEDDEEELVAVIAAAVAASLNVSAYDLNIKSIRRVPPYTPVWNKMGRQQQLMNRL</sequence>
<reference evidence="8" key="1">
    <citation type="submission" date="2010-11" db="EMBL/GenBank/DDBJ databases">
        <title>The complete genome of Mahella australiensis DSM 15567.</title>
        <authorList>
            <consortium name="US DOE Joint Genome Institute (JGI-PGF)"/>
            <person name="Lucas S."/>
            <person name="Copeland A."/>
            <person name="Lapidus A."/>
            <person name="Bruce D."/>
            <person name="Goodwin L."/>
            <person name="Pitluck S."/>
            <person name="Kyrpides N."/>
            <person name="Mavromatis K."/>
            <person name="Pagani I."/>
            <person name="Ivanova N."/>
            <person name="Teshima H."/>
            <person name="Brettin T."/>
            <person name="Detter J.C."/>
            <person name="Han C."/>
            <person name="Tapia R."/>
            <person name="Land M."/>
            <person name="Hauser L."/>
            <person name="Markowitz V."/>
            <person name="Cheng J.-F."/>
            <person name="Hugenholtz P."/>
            <person name="Woyke T."/>
            <person name="Wu D."/>
            <person name="Spring S."/>
            <person name="Pukall R."/>
            <person name="Steenblock K."/>
            <person name="Schneider S."/>
            <person name="Klenk H.-P."/>
            <person name="Eisen J.A."/>
        </authorList>
    </citation>
    <scope>NUCLEOTIDE SEQUENCE [LARGE SCALE GENOMIC DNA]</scope>
    <source>
        <strain evidence="8">DSM 15567 / CIP 107919 / 50-1 BON</strain>
    </source>
</reference>
<dbReference type="OrthoDB" id="1954652at2"/>
<evidence type="ECO:0000256" key="4">
    <source>
        <dbReference type="ARBA" id="ARBA00022989"/>
    </source>
</evidence>
<dbReference type="InterPro" id="IPR005899">
    <property type="entry name" value="Na_pump_deCOase"/>
</dbReference>
<dbReference type="STRING" id="697281.Mahau_0963"/>
<dbReference type="GO" id="GO:0015081">
    <property type="term" value="F:sodium ion transmembrane transporter activity"/>
    <property type="evidence" value="ECO:0007669"/>
    <property type="project" value="InterPro"/>
</dbReference>
<dbReference type="eggNOG" id="ENOG50333CH">
    <property type="taxonomic scope" value="Bacteria"/>
</dbReference>
<protein>
    <submittedName>
        <fullName evidence="7">Sodium pump decarboxylase, gamma subunit</fullName>
    </submittedName>
</protein>
<proteinExistence type="predicted"/>
<feature type="transmembrane region" description="Helical" evidence="6">
    <location>
        <begin position="6"/>
        <end position="26"/>
    </location>
</feature>
<reference evidence="7 8" key="2">
    <citation type="journal article" date="2011" name="Stand. Genomic Sci.">
        <title>Complete genome sequence of Mahella australiensis type strain (50-1 BON).</title>
        <authorList>
            <person name="Sikorski J."/>
            <person name="Teshima H."/>
            <person name="Nolan M."/>
            <person name="Lucas S."/>
            <person name="Hammon N."/>
            <person name="Deshpande S."/>
            <person name="Cheng J.F."/>
            <person name="Pitluck S."/>
            <person name="Liolios K."/>
            <person name="Pagani I."/>
            <person name="Ivanova N."/>
            <person name="Huntemann M."/>
            <person name="Mavromatis K."/>
            <person name="Ovchinikova G."/>
            <person name="Pati A."/>
            <person name="Tapia R."/>
            <person name="Han C."/>
            <person name="Goodwin L."/>
            <person name="Chen A."/>
            <person name="Palaniappan K."/>
            <person name="Land M."/>
            <person name="Hauser L."/>
            <person name="Ngatchou-Djao O.D."/>
            <person name="Rohde M."/>
            <person name="Pukall R."/>
            <person name="Spring S."/>
            <person name="Abt B."/>
            <person name="Goker M."/>
            <person name="Detter J.C."/>
            <person name="Woyke T."/>
            <person name="Bristow J."/>
            <person name="Markowitz V."/>
            <person name="Hugenholtz P."/>
            <person name="Eisen J.A."/>
            <person name="Kyrpides N.C."/>
            <person name="Klenk H.P."/>
            <person name="Lapidus A."/>
        </authorList>
    </citation>
    <scope>NUCLEOTIDE SEQUENCE [LARGE SCALE GENOMIC DNA]</scope>
    <source>
        <strain evidence="8">DSM 15567 / CIP 107919 / 50-1 BON</strain>
    </source>
</reference>
<name>F4A2B4_MAHA5</name>
<keyword evidence="3 6" id="KW-0812">Transmembrane</keyword>
<evidence type="ECO:0000256" key="3">
    <source>
        <dbReference type="ARBA" id="ARBA00022692"/>
    </source>
</evidence>
<dbReference type="GO" id="GO:0036376">
    <property type="term" value="P:sodium ion export across plasma membrane"/>
    <property type="evidence" value="ECO:0007669"/>
    <property type="project" value="InterPro"/>
</dbReference>
<keyword evidence="5 6" id="KW-0472">Membrane</keyword>
<dbReference type="Pfam" id="PF04277">
    <property type="entry name" value="OAD_gamma"/>
    <property type="match status" value="1"/>
</dbReference>
<comment type="subcellular location">
    <subcellularLocation>
        <location evidence="1">Cell membrane</location>
    </subcellularLocation>
</comment>
<evidence type="ECO:0000256" key="5">
    <source>
        <dbReference type="ARBA" id="ARBA00023136"/>
    </source>
</evidence>
<dbReference type="HOGENOM" id="CLU_156431_0_0_9"/>
<keyword evidence="8" id="KW-1185">Reference proteome</keyword>
<keyword evidence="4 6" id="KW-1133">Transmembrane helix</keyword>
<dbReference type="KEGG" id="mas:Mahau_0963"/>
<evidence type="ECO:0000256" key="2">
    <source>
        <dbReference type="ARBA" id="ARBA00022475"/>
    </source>
</evidence>
<keyword evidence="2" id="KW-1003">Cell membrane</keyword>
<dbReference type="AlphaFoldDB" id="F4A2B4"/>
<evidence type="ECO:0000256" key="1">
    <source>
        <dbReference type="ARBA" id="ARBA00004236"/>
    </source>
</evidence>
<dbReference type="RefSeq" id="WP_013780591.1">
    <property type="nucleotide sequence ID" value="NC_015520.1"/>
</dbReference>
<accession>F4A2B4</accession>
<dbReference type="Proteomes" id="UP000008457">
    <property type="component" value="Chromosome"/>
</dbReference>
<organism evidence="7 8">
    <name type="scientific">Mahella australiensis (strain DSM 15567 / CIP 107919 / 50-1 BON)</name>
    <dbReference type="NCBI Taxonomy" id="697281"/>
    <lineage>
        <taxon>Bacteria</taxon>
        <taxon>Bacillati</taxon>
        <taxon>Bacillota</taxon>
        <taxon>Clostridia</taxon>
        <taxon>Thermoanaerobacterales</taxon>
        <taxon>Thermoanaerobacterales Family IV. Incertae Sedis</taxon>
        <taxon>Mahella</taxon>
    </lineage>
</organism>
<evidence type="ECO:0000313" key="8">
    <source>
        <dbReference type="Proteomes" id="UP000008457"/>
    </source>
</evidence>
<evidence type="ECO:0000256" key="6">
    <source>
        <dbReference type="SAM" id="Phobius"/>
    </source>
</evidence>
<gene>
    <name evidence="7" type="ordered locus">Mahau_0963</name>
</gene>
<dbReference type="EMBL" id="CP002360">
    <property type="protein sequence ID" value="AEE96161.1"/>
    <property type="molecule type" value="Genomic_DNA"/>
</dbReference>
<dbReference type="GO" id="GO:0005886">
    <property type="term" value="C:plasma membrane"/>
    <property type="evidence" value="ECO:0007669"/>
    <property type="project" value="UniProtKB-SubCell"/>
</dbReference>
<evidence type="ECO:0000313" key="7">
    <source>
        <dbReference type="EMBL" id="AEE96161.1"/>
    </source>
</evidence>